<protein>
    <submittedName>
        <fullName evidence="1">Uncharacterized protein</fullName>
    </submittedName>
</protein>
<reference evidence="1 2" key="1">
    <citation type="submission" date="2015-05" db="EMBL/GenBank/DDBJ databases">
        <authorList>
            <person name="Tang B."/>
            <person name="Yu Y."/>
        </authorList>
    </citation>
    <scope>NUCLEOTIDE SEQUENCE [LARGE SCALE GENOMIC DNA]</scope>
    <source>
        <strain evidence="1 2">DSM 7029</strain>
    </source>
</reference>
<keyword evidence="2" id="KW-1185">Reference proteome</keyword>
<gene>
    <name evidence="1" type="ORF">AAW51_5265</name>
</gene>
<name>A0A0G3BX64_9BURK</name>
<evidence type="ECO:0000313" key="2">
    <source>
        <dbReference type="Proteomes" id="UP000035352"/>
    </source>
</evidence>
<sequence length="90" mass="10049">MRTGDIAGRKLPLPALNDGPLAVLVNLRMNYRDGTGLRPDKSTQKSRALEAHFCRGYGASYRFVQCIDAVYLLPAPKQRESTYKHSPLSK</sequence>
<dbReference type="KEGG" id="pbh:AAW51_5265"/>
<dbReference type="STRING" id="413882.AAW51_5265"/>
<proteinExistence type="predicted"/>
<organism evidence="1 2">
    <name type="scientific">Caldimonas brevitalea</name>
    <dbReference type="NCBI Taxonomy" id="413882"/>
    <lineage>
        <taxon>Bacteria</taxon>
        <taxon>Pseudomonadati</taxon>
        <taxon>Pseudomonadota</taxon>
        <taxon>Betaproteobacteria</taxon>
        <taxon>Burkholderiales</taxon>
        <taxon>Sphaerotilaceae</taxon>
        <taxon>Caldimonas</taxon>
    </lineage>
</organism>
<evidence type="ECO:0000313" key="1">
    <source>
        <dbReference type="EMBL" id="AKJ31956.1"/>
    </source>
</evidence>
<dbReference type="EMBL" id="CP011371">
    <property type="protein sequence ID" value="AKJ31956.1"/>
    <property type="molecule type" value="Genomic_DNA"/>
</dbReference>
<accession>A0A0G3BX64</accession>
<dbReference type="Proteomes" id="UP000035352">
    <property type="component" value="Chromosome"/>
</dbReference>
<dbReference type="AlphaFoldDB" id="A0A0G3BX64"/>